<organism evidence="2 3">
    <name type="scientific">Prorocentrum cordatum</name>
    <dbReference type="NCBI Taxonomy" id="2364126"/>
    <lineage>
        <taxon>Eukaryota</taxon>
        <taxon>Sar</taxon>
        <taxon>Alveolata</taxon>
        <taxon>Dinophyceae</taxon>
        <taxon>Prorocentrales</taxon>
        <taxon>Prorocentraceae</taxon>
        <taxon>Prorocentrum</taxon>
    </lineage>
</organism>
<gene>
    <name evidence="2" type="ORF">PCOR1329_LOCUS35274</name>
</gene>
<name>A0ABN9T3Q4_9DINO</name>
<feature type="compositionally biased region" description="Gly residues" evidence="1">
    <location>
        <begin position="453"/>
        <end position="470"/>
    </location>
</feature>
<dbReference type="Proteomes" id="UP001189429">
    <property type="component" value="Unassembled WGS sequence"/>
</dbReference>
<keyword evidence="3" id="KW-1185">Reference proteome</keyword>
<comment type="caution">
    <text evidence="2">The sequence shown here is derived from an EMBL/GenBank/DDBJ whole genome shotgun (WGS) entry which is preliminary data.</text>
</comment>
<feature type="non-terminal residue" evidence="2">
    <location>
        <position position="1"/>
    </location>
</feature>
<evidence type="ECO:0000313" key="2">
    <source>
        <dbReference type="EMBL" id="CAK0839625.1"/>
    </source>
</evidence>
<evidence type="ECO:0000256" key="1">
    <source>
        <dbReference type="SAM" id="MobiDB-lite"/>
    </source>
</evidence>
<evidence type="ECO:0000313" key="3">
    <source>
        <dbReference type="Proteomes" id="UP001189429"/>
    </source>
</evidence>
<accession>A0ABN9T3Q4</accession>
<dbReference type="EMBL" id="CAUYUJ010014310">
    <property type="protein sequence ID" value="CAK0839625.1"/>
    <property type="molecule type" value="Genomic_DNA"/>
</dbReference>
<reference evidence="2" key="1">
    <citation type="submission" date="2023-10" db="EMBL/GenBank/DDBJ databases">
        <authorList>
            <person name="Chen Y."/>
            <person name="Shah S."/>
            <person name="Dougan E. K."/>
            <person name="Thang M."/>
            <person name="Chan C."/>
        </authorList>
    </citation>
    <scope>NUCLEOTIDE SEQUENCE [LARGE SCALE GENOMIC DNA]</scope>
</reference>
<sequence>VCEVPDLRPGAGELREGSVLTLPVLPLRRVPLPLSEHRLPASQPEQRRLYDDLLQSGKRDFVGALSYGGRLARIGVLLHLQELSELPGMPGPGRPLWVGRLGAAGRVRLLCAQNPEAWFGRSSYLRATVELLDGAGEAAAAPAAGAQATAAAAATRAEEEGCPELRALRGSLHQVRALQARLREEAQLRPCRWEEQGIWAVCDAWREFAEARLRRQCRRQLERVVERWGERCPDGYRTVRQGRGSYPVGVSQEMGRLRDAFAARRAELGLLLQRVLEGPDLRSQAQAMRAIVEHEHKRLLAKKALAGIADKLKAIDLSQQGLDVAGIAQQLGRSSHWVRRATRHPETGDLRVRFDATGNSISQPGRFVAEYKGGFSSTSRYLLVKLPQVAFIGTSLAKKDKMYSLDAGLLDGTSILQVALLSAAVRLVQYDRQTPRCRVPRSGEERRSAAPVGAGGEQGGRAGKGPGGRQGTKHTHRCGFLCQANFIQTTASATVKHRDVGGRVLAAMLLAPCMTPGHGQAPALCPAGPRSHLGSPAQEEVACGVGDLAEHEESHQPLLRPPQALGALSPSCAARAGRELATEQRKAVEDAVSLIQRWSNVLRSRREDNKAETSEVLRETCQTLGELATGLEQAWSQSFPGEPCPPWAVEAIPEEEFARIGWDFHANRVQIRRTRAAPCGSPCPTS</sequence>
<feature type="region of interest" description="Disordered" evidence="1">
    <location>
        <begin position="435"/>
        <end position="474"/>
    </location>
</feature>
<protein>
    <submittedName>
        <fullName evidence="2">Uncharacterized protein</fullName>
    </submittedName>
</protein>
<proteinExistence type="predicted"/>